<gene>
    <name evidence="1" type="ORF">GDR74_11265</name>
</gene>
<proteinExistence type="predicted"/>
<dbReference type="EMBL" id="CP045423">
    <property type="protein sequence ID" value="QFU16761.1"/>
    <property type="molecule type" value="Genomic_DNA"/>
</dbReference>
<sequence>MPDAPHLAKPDIRLYGSVDDAMFHDFQDKLSKLPEGRPVVVELMTFGGDADVGRRIALEVRLARRRTGQDFYFLGKTVVYSSGVTVMAAFPRANRYLTRDTVLLIHGRRMDKQVHFTGSLSTCIQIAKDTLAQLETGVRLEREGFAELIAGSDVGEEEIFRLAETSWYLTADEALSRGLIAGIL</sequence>
<organism evidence="1 2">
    <name type="scientific">Microvirga thermotolerans</name>
    <dbReference type="NCBI Taxonomy" id="2651334"/>
    <lineage>
        <taxon>Bacteria</taxon>
        <taxon>Pseudomonadati</taxon>
        <taxon>Pseudomonadota</taxon>
        <taxon>Alphaproteobacteria</taxon>
        <taxon>Hyphomicrobiales</taxon>
        <taxon>Methylobacteriaceae</taxon>
        <taxon>Microvirga</taxon>
    </lineage>
</organism>
<dbReference type="Gene3D" id="3.90.226.10">
    <property type="entry name" value="2-enoyl-CoA Hydratase, Chain A, domain 1"/>
    <property type="match status" value="1"/>
</dbReference>
<accession>A0A5P9JX98</accession>
<dbReference type="InterPro" id="IPR029045">
    <property type="entry name" value="ClpP/crotonase-like_dom_sf"/>
</dbReference>
<reference evidence="1 2" key="1">
    <citation type="submission" date="2019-10" db="EMBL/GenBank/DDBJ databases">
        <title>Isolation, Identification of Microvirga thermotolerans HR1, a novel thermophilic bacterium and Comparative Genomics of the genus Microvirga.</title>
        <authorList>
            <person name="Li J."/>
            <person name="Zhang W."/>
            <person name="Lin M."/>
            <person name="Wang J."/>
        </authorList>
    </citation>
    <scope>NUCLEOTIDE SEQUENCE [LARGE SCALE GENOMIC DNA]</scope>
    <source>
        <strain evidence="1 2">HR1</strain>
    </source>
</reference>
<dbReference type="KEGG" id="mico:GDR74_11265"/>
<keyword evidence="2" id="KW-1185">Reference proteome</keyword>
<dbReference type="AlphaFoldDB" id="A0A5P9JX98"/>
<protein>
    <submittedName>
        <fullName evidence="1">Peptidase S14</fullName>
    </submittedName>
</protein>
<evidence type="ECO:0000313" key="2">
    <source>
        <dbReference type="Proteomes" id="UP000325614"/>
    </source>
</evidence>
<dbReference type="Proteomes" id="UP000325614">
    <property type="component" value="Chromosome"/>
</dbReference>
<dbReference type="SUPFAM" id="SSF52096">
    <property type="entry name" value="ClpP/crotonase"/>
    <property type="match status" value="1"/>
</dbReference>
<evidence type="ECO:0000313" key="1">
    <source>
        <dbReference type="EMBL" id="QFU16761.1"/>
    </source>
</evidence>
<dbReference type="RefSeq" id="WP_152586403.1">
    <property type="nucleotide sequence ID" value="NZ_CP045423.1"/>
</dbReference>
<name>A0A5P9JX98_9HYPH</name>